<dbReference type="Gene3D" id="3.40.50.720">
    <property type="entry name" value="NAD(P)-binding Rossmann-like Domain"/>
    <property type="match status" value="1"/>
</dbReference>
<dbReference type="HOGENOM" id="CLU_042635_2_0_11"/>
<reference evidence="1 2" key="1">
    <citation type="journal article" date="2012" name="BMC Genomics">
        <title>Complete genome sequence, lifestyle, and multi-drug resistance of the human pathogen Corynebacterium resistens DSM 45100 isolated from blood samples of a leukemia patient.</title>
        <authorList>
            <person name="Schroder J."/>
            <person name="Maus I."/>
            <person name="Meyer K."/>
            <person name="Wordemann S."/>
            <person name="Blom J."/>
            <person name="Jaenicke S."/>
            <person name="Schneider J."/>
            <person name="Trost E."/>
            <person name="Tauch A."/>
        </authorList>
    </citation>
    <scope>NUCLEOTIDE SEQUENCE [LARGE SCALE GENOMIC DNA]</scope>
    <source>
        <strain evidence="2">DSM 45100 / JCM 12819 / CCUG 50093 / GTC 2026 / SICGH 158</strain>
    </source>
</reference>
<name>F8E0X0_CORRG</name>
<dbReference type="InterPro" id="IPR022291">
    <property type="entry name" value="Bacteriocin_synth_cyclodeHase"/>
</dbReference>
<organism evidence="1 2">
    <name type="scientific">Corynebacterium resistens (strain DSM 45100 / JCM 12819 / GTC 2026 / SICGH 158)</name>
    <dbReference type="NCBI Taxonomy" id="662755"/>
    <lineage>
        <taxon>Bacteria</taxon>
        <taxon>Bacillati</taxon>
        <taxon>Actinomycetota</taxon>
        <taxon>Actinomycetes</taxon>
        <taxon>Mycobacteriales</taxon>
        <taxon>Corynebacteriaceae</taxon>
        <taxon>Corynebacterium</taxon>
    </lineage>
</organism>
<evidence type="ECO:0008006" key="3">
    <source>
        <dbReference type="Google" id="ProtNLM"/>
    </source>
</evidence>
<gene>
    <name evidence="1" type="ordered locus">CRES_1697</name>
</gene>
<protein>
    <recommendedName>
        <fullName evidence="3">Bacteriocin biosynthesis cyclodehydratase domain-containing protein</fullName>
    </recommendedName>
</protein>
<accession>F8E0X0</accession>
<dbReference type="OrthoDB" id="4426339at2"/>
<evidence type="ECO:0000313" key="2">
    <source>
        <dbReference type="Proteomes" id="UP000000492"/>
    </source>
</evidence>
<dbReference type="eggNOG" id="ENOG5032BU6">
    <property type="taxonomic scope" value="Bacteria"/>
</dbReference>
<sequence length="274" mass="28945">MLFLPTTTSVIARPGVGLQFHILPEHAVILPLPTRVRIGQVAHVMLGCRLGTDRETLVASLGHCGMAPYVAAEIVGELLRARILLPTPPPARVRLLHTGQLTAATHAALLAKDIDAPMVTLDTASRSAGTLLLGGMIFPPGDVQFSLMSHRIPHLPFGVLDDRVVIGPLVVPGETACLSCFDHHYRQFDAGWRGVRMQATARPAGTAAAASTVAATVVAELVHRHLLGWISEGRTAADIPEAVKGRTVLDPSTGRSGVTHVEPVADCPVCRLAG</sequence>
<dbReference type="RefSeq" id="WP_013889036.1">
    <property type="nucleotide sequence ID" value="NC_015673.1"/>
</dbReference>
<proteinExistence type="predicted"/>
<dbReference type="EMBL" id="CP002857">
    <property type="protein sequence ID" value="AEI10049.1"/>
    <property type="molecule type" value="Genomic_DNA"/>
</dbReference>
<dbReference type="STRING" id="662755.CRES_1697"/>
<evidence type="ECO:0000313" key="1">
    <source>
        <dbReference type="EMBL" id="AEI10049.1"/>
    </source>
</evidence>
<dbReference type="Proteomes" id="UP000000492">
    <property type="component" value="Chromosome"/>
</dbReference>
<dbReference type="AlphaFoldDB" id="F8E0X0"/>
<keyword evidence="2" id="KW-1185">Reference proteome</keyword>
<dbReference type="KEGG" id="crd:CRES_1697"/>
<dbReference type="NCBIfam" id="TIGR03882">
    <property type="entry name" value="cyclo_dehyd_2"/>
    <property type="match status" value="1"/>
</dbReference>